<dbReference type="FunFam" id="3.30.310.210:FF:000002">
    <property type="entry name" value="KH domain-containing protein"/>
    <property type="match status" value="1"/>
</dbReference>
<evidence type="ECO:0000259" key="7">
    <source>
        <dbReference type="SMART" id="SM00322"/>
    </source>
</evidence>
<dbReference type="Pfam" id="PF00013">
    <property type="entry name" value="KH_1"/>
    <property type="match status" value="4"/>
</dbReference>
<keyword evidence="9" id="KW-1185">Reference proteome</keyword>
<keyword evidence="2" id="KW-0677">Repeat</keyword>
<evidence type="ECO:0000256" key="4">
    <source>
        <dbReference type="ARBA" id="ARBA00023242"/>
    </source>
</evidence>
<dbReference type="OrthoDB" id="1937934at2759"/>
<evidence type="ECO:0000256" key="5">
    <source>
        <dbReference type="PROSITE-ProRule" id="PRU00117"/>
    </source>
</evidence>
<evidence type="ECO:0000313" key="9">
    <source>
        <dbReference type="Proteomes" id="UP000886885"/>
    </source>
</evidence>
<sequence length="856" mass="94388">MDGQRNDHGKRSQHSQSDYGGGKRRNHGDDPSDQHTVTNEDTVYRYLCPLRKIGSIIGKGGEIAKQLRADSKSNIRISEAMPGYDERVVTIFSSSEETNLFGDTGEYVCPAQDALFMVHDRVIAEDLNNAAAAEEEEDRFGEVQQVTVRMLVPTDQIGCVIGKGGQVIQNIRGETRAQIRITKDEHLPPLALSTDELLLIQGEPSVVRKALYQVATRLHENPSRSQHLLLSSSANTYQSGGMFVTANAGAPLLGLYGNYKGSWSSSFYPDQRDEASAKDFSLRLVCPIANIGGVIGKGGGIIKQIRQESRASIKVDSSGAEGNDCIIFISAKEFFEDQSPIMNAALRLQPRCSEKTEKEPDDSVITTRLLVGRSQIGCLMGKGGAIISEMRNLTRANIRIISEDNLPKVAGEDDEMVQITGSLEVASNALLQVILRLKANIFGRDGALTTFPPALPYIPVSLDTSDGPEYGSRDRQSRGRGYSSSSSGYGSRDVNPSDNYGSNRGPLVCLSLHSVLVVKAVMEHMVASHLVVLVVLGKVIWSEPCFPKKKTRVLVLYSILGPTDYGEVLENFRFDASTIFICITSRYVSLLLVFSKQDVCTGHDLAALLTPFPCSVMALVINLISSMETDSRNKRDCLISGWVHCSLLQKKRRKMNRLGNIFQGVNRKHAIPEVLGGELQMVLQIAVIGTCGGLISVEVKVFQHGRKRRARDLKRMEGSLETLTNVVSELTKQQFQLLKQQSSLNSTYGGIANRYNQEFSDIRELIEGINLQHIETMRVRQYGVNRRAHGDVNGVVIVLQWPEYVQALMAKFRKMVASDPVAGLIYPKQKADVSSLFRKFISVVNRLSAPEEYVIG</sequence>
<protein>
    <recommendedName>
        <fullName evidence="7">K Homology domain-containing protein</fullName>
    </recommendedName>
</protein>
<feature type="domain" description="K Homology" evidence="7">
    <location>
        <begin position="40"/>
        <end position="123"/>
    </location>
</feature>
<comment type="caution">
    <text evidence="8">The sequence shown here is derived from an EMBL/GenBank/DDBJ whole genome shotgun (WGS) entry which is preliminary data.</text>
</comment>
<feature type="region of interest" description="Disordered" evidence="6">
    <location>
        <begin position="1"/>
        <end position="38"/>
    </location>
</feature>
<dbReference type="PANTHER" id="PTHR10288">
    <property type="entry name" value="KH DOMAIN CONTAINING RNA BINDING PROTEIN"/>
    <property type="match status" value="1"/>
</dbReference>
<evidence type="ECO:0000256" key="1">
    <source>
        <dbReference type="ARBA" id="ARBA00004123"/>
    </source>
</evidence>
<evidence type="ECO:0000256" key="6">
    <source>
        <dbReference type="SAM" id="MobiDB-lite"/>
    </source>
</evidence>
<dbReference type="GO" id="GO:0009911">
    <property type="term" value="P:positive regulation of flower development"/>
    <property type="evidence" value="ECO:0007669"/>
    <property type="project" value="UniProtKB-ARBA"/>
</dbReference>
<dbReference type="PROSITE" id="PS50084">
    <property type="entry name" value="KH_TYPE_1"/>
    <property type="match status" value="4"/>
</dbReference>
<dbReference type="InterPro" id="IPR004088">
    <property type="entry name" value="KH_dom_type_1"/>
</dbReference>
<evidence type="ECO:0000256" key="2">
    <source>
        <dbReference type="ARBA" id="ARBA00022737"/>
    </source>
</evidence>
<dbReference type="CDD" id="cd22459">
    <property type="entry name" value="KH-I_PEPPER_rpt1_like"/>
    <property type="match status" value="1"/>
</dbReference>
<dbReference type="EMBL" id="JAAWWB010000015">
    <property type="protein sequence ID" value="KAG6765599.1"/>
    <property type="molecule type" value="Genomic_DNA"/>
</dbReference>
<dbReference type="GO" id="GO:0005634">
    <property type="term" value="C:nucleus"/>
    <property type="evidence" value="ECO:0007669"/>
    <property type="project" value="UniProtKB-SubCell"/>
</dbReference>
<organism evidence="8 9">
    <name type="scientific">Populus tomentosa</name>
    <name type="common">Chinese white poplar</name>
    <dbReference type="NCBI Taxonomy" id="118781"/>
    <lineage>
        <taxon>Eukaryota</taxon>
        <taxon>Viridiplantae</taxon>
        <taxon>Streptophyta</taxon>
        <taxon>Embryophyta</taxon>
        <taxon>Tracheophyta</taxon>
        <taxon>Spermatophyta</taxon>
        <taxon>Magnoliopsida</taxon>
        <taxon>eudicotyledons</taxon>
        <taxon>Gunneridae</taxon>
        <taxon>Pentapetalae</taxon>
        <taxon>rosids</taxon>
        <taxon>fabids</taxon>
        <taxon>Malpighiales</taxon>
        <taxon>Salicaceae</taxon>
        <taxon>Saliceae</taxon>
        <taxon>Populus</taxon>
    </lineage>
</organism>
<feature type="domain" description="K Homology" evidence="7">
    <location>
        <begin position="363"/>
        <end position="438"/>
    </location>
</feature>
<dbReference type="InterPro" id="IPR004087">
    <property type="entry name" value="KH_dom"/>
</dbReference>
<feature type="compositionally biased region" description="Basic and acidic residues" evidence="6">
    <location>
        <begin position="1"/>
        <end position="10"/>
    </location>
</feature>
<dbReference type="Proteomes" id="UP000886885">
    <property type="component" value="Chromosome 8A"/>
</dbReference>
<dbReference type="GO" id="GO:0003723">
    <property type="term" value="F:RNA binding"/>
    <property type="evidence" value="ECO:0007669"/>
    <property type="project" value="UniProtKB-UniRule"/>
</dbReference>
<name>A0A8X7Z9D2_POPTO</name>
<reference evidence="8" key="1">
    <citation type="journal article" date="2020" name="bioRxiv">
        <title>Hybrid origin of Populus tomentosa Carr. identified through genome sequencing and phylogenomic analysis.</title>
        <authorList>
            <person name="An X."/>
            <person name="Gao K."/>
            <person name="Chen Z."/>
            <person name="Li J."/>
            <person name="Yang X."/>
            <person name="Yang X."/>
            <person name="Zhou J."/>
            <person name="Guo T."/>
            <person name="Zhao T."/>
            <person name="Huang S."/>
            <person name="Miao D."/>
            <person name="Khan W.U."/>
            <person name="Rao P."/>
            <person name="Ye M."/>
            <person name="Lei B."/>
            <person name="Liao W."/>
            <person name="Wang J."/>
            <person name="Ji L."/>
            <person name="Li Y."/>
            <person name="Guo B."/>
            <person name="Mustafa N.S."/>
            <person name="Li S."/>
            <person name="Yun Q."/>
            <person name="Keller S.R."/>
            <person name="Mao J."/>
            <person name="Zhang R."/>
            <person name="Strauss S.H."/>
        </authorList>
    </citation>
    <scope>NUCLEOTIDE SEQUENCE</scope>
    <source>
        <strain evidence="8">GM15</strain>
        <tissue evidence="8">Leaf</tissue>
    </source>
</reference>
<keyword evidence="4" id="KW-0539">Nucleus</keyword>
<evidence type="ECO:0000313" key="8">
    <source>
        <dbReference type="EMBL" id="KAG6765599.1"/>
    </source>
</evidence>
<comment type="subcellular location">
    <subcellularLocation>
        <location evidence="1">Nucleus</location>
    </subcellularLocation>
</comment>
<feature type="region of interest" description="Disordered" evidence="6">
    <location>
        <begin position="466"/>
        <end position="496"/>
    </location>
</feature>
<dbReference type="AlphaFoldDB" id="A0A8X7Z9D2"/>
<keyword evidence="3 5" id="KW-0694">RNA-binding</keyword>
<dbReference type="SMART" id="SM00322">
    <property type="entry name" value="KH"/>
    <property type="match status" value="4"/>
</dbReference>
<evidence type="ECO:0000256" key="3">
    <source>
        <dbReference type="ARBA" id="ARBA00022884"/>
    </source>
</evidence>
<feature type="domain" description="K Homology" evidence="7">
    <location>
        <begin position="144"/>
        <end position="219"/>
    </location>
</feature>
<proteinExistence type="predicted"/>
<feature type="domain" description="K Homology" evidence="7">
    <location>
        <begin position="278"/>
        <end position="350"/>
    </location>
</feature>
<accession>A0A8X7Z9D2</accession>
<dbReference type="CDD" id="cd22460">
    <property type="entry name" value="KH-I_PEPPER_rpt2_like"/>
    <property type="match status" value="2"/>
</dbReference>
<feature type="compositionally biased region" description="Low complexity" evidence="6">
    <location>
        <begin position="479"/>
        <end position="492"/>
    </location>
</feature>
<gene>
    <name evidence="8" type="ORF">POTOM_029648</name>
</gene>